<proteinExistence type="predicted"/>
<gene>
    <name evidence="1" type="ORF">Syun_011252</name>
</gene>
<dbReference type="Proteomes" id="UP001420932">
    <property type="component" value="Unassembled WGS sequence"/>
</dbReference>
<accession>A0AAP0JX80</accession>
<keyword evidence="2" id="KW-1185">Reference proteome</keyword>
<evidence type="ECO:0000313" key="1">
    <source>
        <dbReference type="EMBL" id="KAK9141852.1"/>
    </source>
</evidence>
<reference evidence="1 2" key="1">
    <citation type="submission" date="2024-01" db="EMBL/GenBank/DDBJ databases">
        <title>Genome assemblies of Stephania.</title>
        <authorList>
            <person name="Yang L."/>
        </authorList>
    </citation>
    <scope>NUCLEOTIDE SEQUENCE [LARGE SCALE GENOMIC DNA]</scope>
    <source>
        <strain evidence="1">YNDBR</strain>
        <tissue evidence="1">Leaf</tissue>
    </source>
</reference>
<protein>
    <submittedName>
        <fullName evidence="1">Uncharacterized protein</fullName>
    </submittedName>
</protein>
<dbReference type="AlphaFoldDB" id="A0AAP0JX80"/>
<dbReference type="EMBL" id="JBBNAF010000005">
    <property type="protein sequence ID" value="KAK9141852.1"/>
    <property type="molecule type" value="Genomic_DNA"/>
</dbReference>
<sequence length="81" mass="9097">MPNGVLTITLSSKWDLNCVWVAVLDKSQLRNFLSKLLSWQLCKSRELHEFGSGLGLSEVTFSLCVIYTFARDVQSLKFGGI</sequence>
<evidence type="ECO:0000313" key="2">
    <source>
        <dbReference type="Proteomes" id="UP001420932"/>
    </source>
</evidence>
<comment type="caution">
    <text evidence="1">The sequence shown here is derived from an EMBL/GenBank/DDBJ whole genome shotgun (WGS) entry which is preliminary data.</text>
</comment>
<organism evidence="1 2">
    <name type="scientific">Stephania yunnanensis</name>
    <dbReference type="NCBI Taxonomy" id="152371"/>
    <lineage>
        <taxon>Eukaryota</taxon>
        <taxon>Viridiplantae</taxon>
        <taxon>Streptophyta</taxon>
        <taxon>Embryophyta</taxon>
        <taxon>Tracheophyta</taxon>
        <taxon>Spermatophyta</taxon>
        <taxon>Magnoliopsida</taxon>
        <taxon>Ranunculales</taxon>
        <taxon>Menispermaceae</taxon>
        <taxon>Menispermoideae</taxon>
        <taxon>Cissampelideae</taxon>
        <taxon>Stephania</taxon>
    </lineage>
</organism>
<name>A0AAP0JX80_9MAGN</name>